<dbReference type="EMBL" id="FUYM01000003">
    <property type="protein sequence ID" value="SKB47186.1"/>
    <property type="molecule type" value="Genomic_DNA"/>
</dbReference>
<evidence type="ECO:0000313" key="2">
    <source>
        <dbReference type="EMBL" id="SKB47186.1"/>
    </source>
</evidence>
<dbReference type="Proteomes" id="UP000189818">
    <property type="component" value="Unassembled WGS sequence"/>
</dbReference>
<dbReference type="RefSeq" id="WP_079647397.1">
    <property type="nucleotide sequence ID" value="NZ_FUYM01000003.1"/>
</dbReference>
<accession>A0A1T5BIV6</accession>
<evidence type="ECO:0000259" key="1">
    <source>
        <dbReference type="Pfam" id="PF13577"/>
    </source>
</evidence>
<gene>
    <name evidence="2" type="ORF">SAMN06295920_10352</name>
</gene>
<dbReference type="STRING" id="439228.SAMN06295920_10352"/>
<reference evidence="3" key="1">
    <citation type="submission" date="2017-02" db="EMBL/GenBank/DDBJ databases">
        <authorList>
            <person name="Varghese N."/>
            <person name="Submissions S."/>
        </authorList>
    </citation>
    <scope>NUCLEOTIDE SEQUENCE [LARGE SCALE GENOMIC DNA]</scope>
    <source>
        <strain evidence="3">UM2</strain>
    </source>
</reference>
<dbReference type="CDD" id="cd00531">
    <property type="entry name" value="NTF2_like"/>
    <property type="match status" value="1"/>
</dbReference>
<dbReference type="InterPro" id="IPR037401">
    <property type="entry name" value="SnoaL-like"/>
</dbReference>
<keyword evidence="3" id="KW-1185">Reference proteome</keyword>
<proteinExistence type="predicted"/>
<dbReference type="AlphaFoldDB" id="A0A1T5BIV6"/>
<dbReference type="Pfam" id="PF13577">
    <property type="entry name" value="SnoaL_4"/>
    <property type="match status" value="1"/>
</dbReference>
<dbReference type="SUPFAM" id="SSF54427">
    <property type="entry name" value="NTF2-like"/>
    <property type="match status" value="1"/>
</dbReference>
<organism evidence="2 3">
    <name type="scientific">Rhizorhabdus histidinilytica</name>
    <dbReference type="NCBI Taxonomy" id="439228"/>
    <lineage>
        <taxon>Bacteria</taxon>
        <taxon>Pseudomonadati</taxon>
        <taxon>Pseudomonadota</taxon>
        <taxon>Alphaproteobacteria</taxon>
        <taxon>Sphingomonadales</taxon>
        <taxon>Sphingomonadaceae</taxon>
        <taxon>Rhizorhabdus</taxon>
    </lineage>
</organism>
<evidence type="ECO:0000313" key="3">
    <source>
        <dbReference type="Proteomes" id="UP000189818"/>
    </source>
</evidence>
<sequence>MSAGPSIEQRLARIEARAEISDLVARYARGADRKNDPAILGPLFAEDAVWTAEGFGDLTGRAAIATGLAALAAERVLWSIHYMTAPLVELSDDGATARCHWYLWELCTLSEAAGPTDSWFGGWYDSELRRTGEGWRFTRVTLDVRIQGEANPPWQLKKPVQM</sequence>
<name>A0A1T5BIV6_9SPHN</name>
<protein>
    <submittedName>
        <fullName evidence="2">SnoaL-like domain-containing protein</fullName>
    </submittedName>
</protein>
<dbReference type="InterPro" id="IPR032710">
    <property type="entry name" value="NTF2-like_dom_sf"/>
</dbReference>
<dbReference type="Gene3D" id="3.10.450.50">
    <property type="match status" value="1"/>
</dbReference>
<dbReference type="OrthoDB" id="9795032at2"/>
<feature type="domain" description="SnoaL-like" evidence="1">
    <location>
        <begin position="13"/>
        <end position="140"/>
    </location>
</feature>